<dbReference type="AlphaFoldDB" id="A0A8T2JJE9"/>
<organism evidence="1 2">
    <name type="scientific">Hymenochirus boettgeri</name>
    <name type="common">Congo dwarf clawed frog</name>
    <dbReference type="NCBI Taxonomy" id="247094"/>
    <lineage>
        <taxon>Eukaryota</taxon>
        <taxon>Metazoa</taxon>
        <taxon>Chordata</taxon>
        <taxon>Craniata</taxon>
        <taxon>Vertebrata</taxon>
        <taxon>Euteleostomi</taxon>
        <taxon>Amphibia</taxon>
        <taxon>Batrachia</taxon>
        <taxon>Anura</taxon>
        <taxon>Pipoidea</taxon>
        <taxon>Pipidae</taxon>
        <taxon>Pipinae</taxon>
        <taxon>Hymenochirus</taxon>
    </lineage>
</organism>
<protein>
    <submittedName>
        <fullName evidence="1">Uncharacterized protein</fullName>
    </submittedName>
</protein>
<sequence>MGSAILLDTSWPCTCLKIGKPRHIQWDLLIIWHARALMMTNYKAEKLLLSTAGSIIHSLLLLNYREPRIMVGVCAAPKQ</sequence>
<gene>
    <name evidence="1" type="ORF">GDO86_009117</name>
</gene>
<keyword evidence="2" id="KW-1185">Reference proteome</keyword>
<comment type="caution">
    <text evidence="1">The sequence shown here is derived from an EMBL/GenBank/DDBJ whole genome shotgun (WGS) entry which is preliminary data.</text>
</comment>
<name>A0A8T2JJE9_9PIPI</name>
<reference evidence="1" key="1">
    <citation type="thesis" date="2020" institute="ProQuest LLC" country="789 East Eisenhower Parkway, Ann Arbor, MI, USA">
        <title>Comparative Genomics and Chromosome Evolution.</title>
        <authorList>
            <person name="Mudd A.B."/>
        </authorList>
    </citation>
    <scope>NUCLEOTIDE SEQUENCE</scope>
    <source>
        <strain evidence="1">Female2</strain>
        <tissue evidence="1">Blood</tissue>
    </source>
</reference>
<dbReference type="EMBL" id="JAACNH010000004">
    <property type="protein sequence ID" value="KAG8443808.1"/>
    <property type="molecule type" value="Genomic_DNA"/>
</dbReference>
<accession>A0A8T2JJE9</accession>
<evidence type="ECO:0000313" key="1">
    <source>
        <dbReference type="EMBL" id="KAG8443808.1"/>
    </source>
</evidence>
<dbReference type="Proteomes" id="UP000812440">
    <property type="component" value="Chromosome 5"/>
</dbReference>
<proteinExistence type="predicted"/>
<evidence type="ECO:0000313" key="2">
    <source>
        <dbReference type="Proteomes" id="UP000812440"/>
    </source>
</evidence>